<dbReference type="Proteomes" id="UP000799538">
    <property type="component" value="Unassembled WGS sequence"/>
</dbReference>
<accession>A0A6A6GAM6</accession>
<sequence>MSVTDVGSQSGDEPPPPYSGMASRAGTMRSGMHSQRRPLHVTNLNRRDIGSVRSVQTMQTNATMDSTTAAALTADGFRPAGLGAHTEEEEEANMPAELDAKSTKVDISDNSRNSISSANYDGENAVIADGMPRGISELDGSARPISELEADVPVDRQRYSFSNSVSADQKGGS</sequence>
<dbReference type="AlphaFoldDB" id="A0A6A6GAM6"/>
<feature type="region of interest" description="Disordered" evidence="1">
    <location>
        <begin position="1"/>
        <end position="50"/>
    </location>
</feature>
<evidence type="ECO:0000313" key="2">
    <source>
        <dbReference type="EMBL" id="KAF2222613.1"/>
    </source>
</evidence>
<feature type="compositionally biased region" description="Basic and acidic residues" evidence="1">
    <location>
        <begin position="98"/>
        <end position="109"/>
    </location>
</feature>
<organism evidence="2 3">
    <name type="scientific">Elsinoe ampelina</name>
    <dbReference type="NCBI Taxonomy" id="302913"/>
    <lineage>
        <taxon>Eukaryota</taxon>
        <taxon>Fungi</taxon>
        <taxon>Dikarya</taxon>
        <taxon>Ascomycota</taxon>
        <taxon>Pezizomycotina</taxon>
        <taxon>Dothideomycetes</taxon>
        <taxon>Dothideomycetidae</taxon>
        <taxon>Myriangiales</taxon>
        <taxon>Elsinoaceae</taxon>
        <taxon>Elsinoe</taxon>
    </lineage>
</organism>
<name>A0A6A6GAM6_9PEZI</name>
<proteinExistence type="predicted"/>
<evidence type="ECO:0000256" key="1">
    <source>
        <dbReference type="SAM" id="MobiDB-lite"/>
    </source>
</evidence>
<protein>
    <submittedName>
        <fullName evidence="2">Uncharacterized protein</fullName>
    </submittedName>
</protein>
<evidence type="ECO:0000313" key="3">
    <source>
        <dbReference type="Proteomes" id="UP000799538"/>
    </source>
</evidence>
<gene>
    <name evidence="2" type="ORF">BDZ85DRAFT_263932</name>
</gene>
<feature type="compositionally biased region" description="Polar residues" evidence="1">
    <location>
        <begin position="1"/>
        <end position="11"/>
    </location>
</feature>
<feature type="region of interest" description="Disordered" evidence="1">
    <location>
        <begin position="86"/>
        <end position="118"/>
    </location>
</feature>
<dbReference type="EMBL" id="ML992508">
    <property type="protein sequence ID" value="KAF2222613.1"/>
    <property type="molecule type" value="Genomic_DNA"/>
</dbReference>
<keyword evidence="3" id="KW-1185">Reference proteome</keyword>
<dbReference type="OrthoDB" id="3937784at2759"/>
<reference evidence="3" key="1">
    <citation type="journal article" date="2020" name="Stud. Mycol.">
        <title>101 Dothideomycetes genomes: A test case for predicting lifestyles and emergence of pathogens.</title>
        <authorList>
            <person name="Haridas S."/>
            <person name="Albert R."/>
            <person name="Binder M."/>
            <person name="Bloem J."/>
            <person name="LaButti K."/>
            <person name="Salamov A."/>
            <person name="Andreopoulos B."/>
            <person name="Baker S."/>
            <person name="Barry K."/>
            <person name="Bills G."/>
            <person name="Bluhm B."/>
            <person name="Cannon C."/>
            <person name="Castanera R."/>
            <person name="Culley D."/>
            <person name="Daum C."/>
            <person name="Ezra D."/>
            <person name="Gonzalez J."/>
            <person name="Henrissat B."/>
            <person name="Kuo A."/>
            <person name="Liang C."/>
            <person name="Lipzen A."/>
            <person name="Lutzoni F."/>
            <person name="Magnuson J."/>
            <person name="Mondo S."/>
            <person name="Nolan M."/>
            <person name="Ohm R."/>
            <person name="Pangilinan J."/>
            <person name="Park H.-J."/>
            <person name="Ramirez L."/>
            <person name="Alfaro M."/>
            <person name="Sun H."/>
            <person name="Tritt A."/>
            <person name="Yoshinaga Y."/>
            <person name="Zwiers L.-H."/>
            <person name="Turgeon B."/>
            <person name="Goodwin S."/>
            <person name="Spatafora J."/>
            <person name="Crous P."/>
            <person name="Grigoriev I."/>
        </authorList>
    </citation>
    <scope>NUCLEOTIDE SEQUENCE [LARGE SCALE GENOMIC DNA]</scope>
    <source>
        <strain evidence="3">CECT 20119</strain>
    </source>
</reference>